<dbReference type="AlphaFoldDB" id="A0A4Q7E0E9"/>
<evidence type="ECO:0000313" key="2">
    <source>
        <dbReference type="EMBL" id="RZM74807.1"/>
    </source>
</evidence>
<dbReference type="Proteomes" id="UP000292345">
    <property type="component" value="Unassembled WGS sequence"/>
</dbReference>
<evidence type="ECO:0000313" key="3">
    <source>
        <dbReference type="Proteomes" id="UP000292345"/>
    </source>
</evidence>
<evidence type="ECO:0000256" key="1">
    <source>
        <dbReference type="SAM" id="SignalP"/>
    </source>
</evidence>
<reference evidence="2 3" key="1">
    <citation type="submission" date="2018-01" db="EMBL/GenBank/DDBJ databases">
        <title>Co-occurrence of chitin degradation, pigmentation and bioactivity in marine Pseudoalteromonas.</title>
        <authorList>
            <person name="Paulsen S."/>
            <person name="Gram L."/>
            <person name="Machado H."/>
        </authorList>
    </citation>
    <scope>NUCLEOTIDE SEQUENCE [LARGE SCALE GENOMIC DNA]</scope>
    <source>
        <strain evidence="2 3">S1946</strain>
    </source>
</reference>
<dbReference type="RefSeq" id="WP_130246124.1">
    <property type="nucleotide sequence ID" value="NZ_PPUZ01000062.1"/>
</dbReference>
<organism evidence="2 3">
    <name type="scientific">Pseudoalteromonas rubra</name>
    <dbReference type="NCBI Taxonomy" id="43658"/>
    <lineage>
        <taxon>Bacteria</taxon>
        <taxon>Pseudomonadati</taxon>
        <taxon>Pseudomonadota</taxon>
        <taxon>Gammaproteobacteria</taxon>
        <taxon>Alteromonadales</taxon>
        <taxon>Pseudoalteromonadaceae</taxon>
        <taxon>Pseudoalteromonas</taxon>
    </lineage>
</organism>
<keyword evidence="1" id="KW-0732">Signal</keyword>
<comment type="caution">
    <text evidence="2">The sequence shown here is derived from an EMBL/GenBank/DDBJ whole genome shotgun (WGS) entry which is preliminary data.</text>
</comment>
<dbReference type="EMBL" id="PPUZ01000062">
    <property type="protein sequence ID" value="RZM74807.1"/>
    <property type="molecule type" value="Genomic_DNA"/>
</dbReference>
<gene>
    <name evidence="2" type="ORF">C3B51_19595</name>
</gene>
<sequence>MTRFKPVAGLSLISLMFLSNCMFAPQEVQYYDAKCKMMMRKKTLTSAQMQAISQCRGDACALVLAGAGIVSAASLVVSGTIVIAANTVSWLENVQGCPERPKAPSDSAERQANLNT</sequence>
<feature type="signal peptide" evidence="1">
    <location>
        <begin position="1"/>
        <end position="24"/>
    </location>
</feature>
<accession>A0A4Q7E0E9</accession>
<evidence type="ECO:0008006" key="4">
    <source>
        <dbReference type="Google" id="ProtNLM"/>
    </source>
</evidence>
<proteinExistence type="predicted"/>
<protein>
    <recommendedName>
        <fullName evidence="4">Lipoprotein</fullName>
    </recommendedName>
</protein>
<name>A0A4Q7E0E9_9GAMM</name>
<feature type="chain" id="PRO_5020845667" description="Lipoprotein" evidence="1">
    <location>
        <begin position="25"/>
        <end position="116"/>
    </location>
</feature>